<name>A0A9D2HU33_9BACE</name>
<keyword evidence="2" id="KW-1133">Transmembrane helix</keyword>
<organism evidence="3 4">
    <name type="scientific">Candidatus Bacteroides intestinavium</name>
    <dbReference type="NCBI Taxonomy" id="2838469"/>
    <lineage>
        <taxon>Bacteria</taxon>
        <taxon>Pseudomonadati</taxon>
        <taxon>Bacteroidota</taxon>
        <taxon>Bacteroidia</taxon>
        <taxon>Bacteroidales</taxon>
        <taxon>Bacteroidaceae</taxon>
        <taxon>Bacteroides</taxon>
    </lineage>
</organism>
<dbReference type="EMBL" id="DWZE01000107">
    <property type="protein sequence ID" value="HJA84072.1"/>
    <property type="molecule type" value="Genomic_DNA"/>
</dbReference>
<reference evidence="3" key="1">
    <citation type="journal article" date="2021" name="PeerJ">
        <title>Extensive microbial diversity within the chicken gut microbiome revealed by metagenomics and culture.</title>
        <authorList>
            <person name="Gilroy R."/>
            <person name="Ravi A."/>
            <person name="Getino M."/>
            <person name="Pursley I."/>
            <person name="Horton D.L."/>
            <person name="Alikhan N.F."/>
            <person name="Baker D."/>
            <person name="Gharbi K."/>
            <person name="Hall N."/>
            <person name="Watson M."/>
            <person name="Adriaenssens E.M."/>
            <person name="Foster-Nyarko E."/>
            <person name="Jarju S."/>
            <person name="Secka A."/>
            <person name="Antonio M."/>
            <person name="Oren A."/>
            <person name="Chaudhuri R.R."/>
            <person name="La Ragione R."/>
            <person name="Hildebrand F."/>
            <person name="Pallen M.J."/>
        </authorList>
    </citation>
    <scope>NUCLEOTIDE SEQUENCE</scope>
    <source>
        <strain evidence="3">ChiHecec1B25-7008</strain>
    </source>
</reference>
<evidence type="ECO:0000256" key="2">
    <source>
        <dbReference type="SAM" id="Phobius"/>
    </source>
</evidence>
<feature type="transmembrane region" description="Helical" evidence="2">
    <location>
        <begin position="7"/>
        <end position="31"/>
    </location>
</feature>
<dbReference type="Proteomes" id="UP000823860">
    <property type="component" value="Unassembled WGS sequence"/>
</dbReference>
<reference evidence="3" key="2">
    <citation type="submission" date="2021-04" db="EMBL/GenBank/DDBJ databases">
        <authorList>
            <person name="Gilroy R."/>
        </authorList>
    </citation>
    <scope>NUCLEOTIDE SEQUENCE</scope>
    <source>
        <strain evidence="3">ChiHecec1B25-7008</strain>
    </source>
</reference>
<feature type="region of interest" description="Disordered" evidence="1">
    <location>
        <begin position="113"/>
        <end position="136"/>
    </location>
</feature>
<proteinExistence type="predicted"/>
<dbReference type="AlphaFoldDB" id="A0A9D2HU33"/>
<accession>A0A9D2HU33</accession>
<evidence type="ECO:0000313" key="3">
    <source>
        <dbReference type="EMBL" id="HJA84072.1"/>
    </source>
</evidence>
<evidence type="ECO:0000313" key="4">
    <source>
        <dbReference type="Proteomes" id="UP000823860"/>
    </source>
</evidence>
<feature type="compositionally biased region" description="Basic and acidic residues" evidence="1">
    <location>
        <begin position="118"/>
        <end position="136"/>
    </location>
</feature>
<keyword evidence="2" id="KW-0812">Transmembrane</keyword>
<evidence type="ECO:0000256" key="1">
    <source>
        <dbReference type="SAM" id="MobiDB-lite"/>
    </source>
</evidence>
<comment type="caution">
    <text evidence="3">The sequence shown here is derived from an EMBL/GenBank/DDBJ whole genome shotgun (WGS) entry which is preliminary data.</text>
</comment>
<protein>
    <submittedName>
        <fullName evidence="3">Uncharacterized protein</fullName>
    </submittedName>
</protein>
<gene>
    <name evidence="3" type="ORF">H9785_08910</name>
</gene>
<sequence length="136" mass="15229">MAKQIKTYFLADGLLGFTLPAMFFSVGDVFFTDFSFEVFLSNLPPLPFTSIFAPFSEPHQAVIFVLGAKVTPGLYGKARSSLLFSGKISSLSGSIFPKNLAFPNPYLFKHPKRKRPMRQKDALKKMSDKREADKIV</sequence>
<keyword evidence="2" id="KW-0472">Membrane</keyword>